<evidence type="ECO:0008006" key="4">
    <source>
        <dbReference type="Google" id="ProtNLM"/>
    </source>
</evidence>
<feature type="chain" id="PRO_5046242509" description="DUF3108 domain-containing protein" evidence="1">
    <location>
        <begin position="19"/>
        <end position="226"/>
    </location>
</feature>
<evidence type="ECO:0000256" key="1">
    <source>
        <dbReference type="SAM" id="SignalP"/>
    </source>
</evidence>
<gene>
    <name evidence="2" type="ORF">ACFPOC_12930</name>
</gene>
<keyword evidence="1" id="KW-0732">Signal</keyword>
<sequence length="226" mass="23681">MRLLPALVLLLATGAARAETAAFEVRLAGGTLGHMEYETDGPRPSALRTLLDSTPLGVLDGTWEATSRPAPTEDGADALRFRAVTASSRKARTITFDHRGGAVLATGVDPAEDATDLSLPANVPPGVLDPVQAFGRLMAPGPGCPEPFRLYDGRRVIEVATTSSETAEDGALVCHADYEVIAGPGHLSPFRFRSFALDLTYRDAGTGPALAEAAVSAGIFTVRLVR</sequence>
<proteinExistence type="predicted"/>
<dbReference type="Proteomes" id="UP001596056">
    <property type="component" value="Unassembled WGS sequence"/>
</dbReference>
<accession>A0ABW0SEE0</accession>
<evidence type="ECO:0000313" key="3">
    <source>
        <dbReference type="Proteomes" id="UP001596056"/>
    </source>
</evidence>
<evidence type="ECO:0000313" key="2">
    <source>
        <dbReference type="EMBL" id="MFC5567310.1"/>
    </source>
</evidence>
<dbReference type="RefSeq" id="WP_209839479.1">
    <property type="nucleotide sequence ID" value="NZ_JAGGJP010000005.1"/>
</dbReference>
<feature type="signal peptide" evidence="1">
    <location>
        <begin position="1"/>
        <end position="18"/>
    </location>
</feature>
<comment type="caution">
    <text evidence="2">The sequence shown here is derived from an EMBL/GenBank/DDBJ whole genome shotgun (WGS) entry which is preliminary data.</text>
</comment>
<keyword evidence="3" id="KW-1185">Reference proteome</keyword>
<protein>
    <recommendedName>
        <fullName evidence="4">DUF3108 domain-containing protein</fullName>
    </recommendedName>
</protein>
<reference evidence="3" key="1">
    <citation type="journal article" date="2019" name="Int. J. Syst. Evol. Microbiol.">
        <title>The Global Catalogue of Microorganisms (GCM) 10K type strain sequencing project: providing services to taxonomists for standard genome sequencing and annotation.</title>
        <authorList>
            <consortium name="The Broad Institute Genomics Platform"/>
            <consortium name="The Broad Institute Genome Sequencing Center for Infectious Disease"/>
            <person name="Wu L."/>
            <person name="Ma J."/>
        </authorList>
    </citation>
    <scope>NUCLEOTIDE SEQUENCE [LARGE SCALE GENOMIC DNA]</scope>
    <source>
        <strain evidence="3">KACC 11588</strain>
    </source>
</reference>
<dbReference type="EMBL" id="JBHSNA010000013">
    <property type="protein sequence ID" value="MFC5567310.1"/>
    <property type="molecule type" value="Genomic_DNA"/>
</dbReference>
<organism evidence="2 3">
    <name type="scientific">Rubellimicrobium aerolatum</name>
    <dbReference type="NCBI Taxonomy" id="490979"/>
    <lineage>
        <taxon>Bacteria</taxon>
        <taxon>Pseudomonadati</taxon>
        <taxon>Pseudomonadota</taxon>
        <taxon>Alphaproteobacteria</taxon>
        <taxon>Rhodobacterales</taxon>
        <taxon>Roseobacteraceae</taxon>
        <taxon>Rubellimicrobium</taxon>
    </lineage>
</organism>
<name>A0ABW0SEE0_9RHOB</name>